<evidence type="ECO:0000313" key="1">
    <source>
        <dbReference type="EMBL" id="KXA62898.1"/>
    </source>
</evidence>
<evidence type="ECO:0000313" key="2">
    <source>
        <dbReference type="Proteomes" id="UP000070226"/>
    </source>
</evidence>
<organism evidence="1">
    <name type="scientific">Veillonella atypica</name>
    <dbReference type="NCBI Taxonomy" id="39777"/>
    <lineage>
        <taxon>Bacteria</taxon>
        <taxon>Bacillati</taxon>
        <taxon>Bacillota</taxon>
        <taxon>Negativicutes</taxon>
        <taxon>Veillonellales</taxon>
        <taxon>Veillonellaceae</taxon>
        <taxon>Veillonella</taxon>
    </lineage>
</organism>
<dbReference type="AlphaFoldDB" id="A0A133S378"/>
<sequence length="284" mass="32882">MKEKKQIHTGLCITDDRIVATTAHIENKTMIITDAMEMKRSSTIDEDIAEFINTYNLEEGEYSIVACIPTEMTMASFDPHDFDVKEFIKWNIEDTFNFGEHEFELDACRREYPRHNYYLFLAAVDRHELELLRQGIRDTCAPVDTIDCWPLPVTYGLMHRTGTVTGIVEPAGMHLWAWWKDTCVKECIVKINGADISSALIEMEEMLQRFGVEEIQGIHFYNIDDLNEEQRIDISALQEVYGNTEYIPMMFLGRGRTRCTLGELDWDMAIGMATRGLRWIGQGW</sequence>
<protein>
    <submittedName>
        <fullName evidence="1">Uncharacterized protein</fullName>
    </submittedName>
</protein>
<dbReference type="STRING" id="39777.B7L28_05310"/>
<comment type="caution">
    <text evidence="1">The sequence shown here is derived from an EMBL/GenBank/DDBJ whole genome shotgun (WGS) entry which is preliminary data.</text>
</comment>
<accession>A0A133S378</accession>
<proteinExistence type="predicted"/>
<dbReference type="EMBL" id="LRQT01000079">
    <property type="protein sequence ID" value="KXA62898.1"/>
    <property type="molecule type" value="Genomic_DNA"/>
</dbReference>
<name>A0A133S378_9FIRM</name>
<dbReference type="RefSeq" id="WP_038122593.1">
    <property type="nucleotide sequence ID" value="NZ_KQ958112.1"/>
</dbReference>
<dbReference type="Proteomes" id="UP000070226">
    <property type="component" value="Unassembled WGS sequence"/>
</dbReference>
<gene>
    <name evidence="1" type="ORF">HMPREF3233_01461</name>
</gene>
<dbReference type="PATRIC" id="fig|39777.7.peg.1427"/>
<reference evidence="1 2" key="1">
    <citation type="submission" date="2016-01" db="EMBL/GenBank/DDBJ databases">
        <authorList>
            <person name="Oliw E.H."/>
        </authorList>
    </citation>
    <scope>NUCLEOTIDE SEQUENCE [LARGE SCALE GENOMIC DNA]</scope>
    <source>
        <strain evidence="1 2">CMW7756B</strain>
    </source>
</reference>